<keyword evidence="2" id="KW-1185">Reference proteome</keyword>
<sequence length="65" mass="7450">MKFPLQVIIAIAFALLTITRGQAKVAPENSPRLVLQITVDQLRGDMPVPIYQDKSTFWRNRFATY</sequence>
<evidence type="ECO:0000313" key="1">
    <source>
        <dbReference type="EMBL" id="EKB50950.1"/>
    </source>
</evidence>
<dbReference type="RefSeq" id="WP_009183527.1">
    <property type="nucleotide sequence ID" value="NZ_AMGM01000004.1"/>
</dbReference>
<dbReference type="EMBL" id="AMGM01000004">
    <property type="protein sequence ID" value="EKB50950.1"/>
    <property type="molecule type" value="Genomic_DNA"/>
</dbReference>
<proteinExistence type="predicted"/>
<name>K1L3D9_CECL9</name>
<accession>K1L3D9</accession>
<gene>
    <name evidence="1" type="ORF">B879_00478</name>
</gene>
<dbReference type="AlphaFoldDB" id="K1L3D9"/>
<reference evidence="1 2" key="1">
    <citation type="journal article" date="2012" name="J. Bacteriol.">
        <title>Draft Genome Sequence of Cecembia lonarensis Strain LW9T, Isolated from Lonar Lake, a Haloalkaline Lake in India.</title>
        <authorList>
            <person name="Shivaji S."/>
            <person name="Ara S."/>
            <person name="Singh A."/>
            <person name="Pinnaka A.K."/>
        </authorList>
    </citation>
    <scope>NUCLEOTIDE SEQUENCE [LARGE SCALE GENOMIC DNA]</scope>
    <source>
        <strain evidence="1 2">LW9</strain>
    </source>
</reference>
<protein>
    <submittedName>
        <fullName evidence="1">Uncharacterized protein</fullName>
    </submittedName>
</protein>
<dbReference type="Proteomes" id="UP000004478">
    <property type="component" value="Unassembled WGS sequence"/>
</dbReference>
<evidence type="ECO:0000313" key="2">
    <source>
        <dbReference type="Proteomes" id="UP000004478"/>
    </source>
</evidence>
<organism evidence="1 2">
    <name type="scientific">Cecembia lonarensis (strain CCUG 58316 / KCTC 22772 / LW9)</name>
    <dbReference type="NCBI Taxonomy" id="1225176"/>
    <lineage>
        <taxon>Bacteria</taxon>
        <taxon>Pseudomonadati</taxon>
        <taxon>Bacteroidota</taxon>
        <taxon>Cytophagia</taxon>
        <taxon>Cytophagales</taxon>
        <taxon>Cyclobacteriaceae</taxon>
        <taxon>Cecembia</taxon>
    </lineage>
</organism>
<comment type="caution">
    <text evidence="1">The sequence shown here is derived from an EMBL/GenBank/DDBJ whole genome shotgun (WGS) entry which is preliminary data.</text>
</comment>